<evidence type="ECO:0000313" key="2">
    <source>
        <dbReference type="EMBL" id="PZQ96168.1"/>
    </source>
</evidence>
<dbReference type="Gene3D" id="2.180.10.10">
    <property type="entry name" value="RHS repeat-associated core"/>
    <property type="match status" value="1"/>
</dbReference>
<evidence type="ECO:0008006" key="4">
    <source>
        <dbReference type="Google" id="ProtNLM"/>
    </source>
</evidence>
<sequence>MRHYDPTLGRYLEPDPLGLVDGASLYGYARQNPVRYTDPSGELASTGSYPHSPRQPRVSEGLCQASGEDCFEQWKSDQDACRAKFEANTISNLPACMDRARDVFNHCMGGGGGPGPQPWSAHDEDVPKTTPKPKRYGQPLPKPGVTSREYGLHPSIETTGPSIATMLLGLLAIGGMLFLN</sequence>
<evidence type="ECO:0000256" key="1">
    <source>
        <dbReference type="SAM" id="MobiDB-lite"/>
    </source>
</evidence>
<name>A0A2W5RZT0_CERSP</name>
<dbReference type="EMBL" id="QFQS01000004">
    <property type="protein sequence ID" value="PZQ96168.1"/>
    <property type="molecule type" value="Genomic_DNA"/>
</dbReference>
<feature type="region of interest" description="Disordered" evidence="1">
    <location>
        <begin position="36"/>
        <end position="59"/>
    </location>
</feature>
<proteinExistence type="predicted"/>
<dbReference type="NCBIfam" id="TIGR03696">
    <property type="entry name" value="Rhs_assc_core"/>
    <property type="match status" value="1"/>
</dbReference>
<protein>
    <recommendedName>
        <fullName evidence="4">RHS repeat-associated core domain-containing protein</fullName>
    </recommendedName>
</protein>
<dbReference type="Proteomes" id="UP000248975">
    <property type="component" value="Unassembled WGS sequence"/>
</dbReference>
<feature type="region of interest" description="Disordered" evidence="1">
    <location>
        <begin position="108"/>
        <end position="148"/>
    </location>
</feature>
<evidence type="ECO:0000313" key="3">
    <source>
        <dbReference type="Proteomes" id="UP000248975"/>
    </source>
</evidence>
<gene>
    <name evidence="2" type="ORF">DI533_17175</name>
</gene>
<dbReference type="InterPro" id="IPR022385">
    <property type="entry name" value="Rhs_assc_core"/>
</dbReference>
<accession>A0A2W5RZT0</accession>
<dbReference type="AlphaFoldDB" id="A0A2W5RZT0"/>
<comment type="caution">
    <text evidence="2">The sequence shown here is derived from an EMBL/GenBank/DDBJ whole genome shotgun (WGS) entry which is preliminary data.</text>
</comment>
<organism evidence="2 3">
    <name type="scientific">Cereibacter sphaeroides</name>
    <name type="common">Rhodobacter sphaeroides</name>
    <dbReference type="NCBI Taxonomy" id="1063"/>
    <lineage>
        <taxon>Bacteria</taxon>
        <taxon>Pseudomonadati</taxon>
        <taxon>Pseudomonadota</taxon>
        <taxon>Alphaproteobacteria</taxon>
        <taxon>Rhodobacterales</taxon>
        <taxon>Paracoccaceae</taxon>
        <taxon>Cereibacter</taxon>
    </lineage>
</organism>
<reference evidence="2 3" key="1">
    <citation type="submission" date="2017-08" db="EMBL/GenBank/DDBJ databases">
        <title>Infants hospitalized years apart are colonized by the same room-sourced microbial strains.</title>
        <authorList>
            <person name="Brooks B."/>
            <person name="Olm M.R."/>
            <person name="Firek B.A."/>
            <person name="Baker R."/>
            <person name="Thomas B.C."/>
            <person name="Morowitz M.J."/>
            <person name="Banfield J.F."/>
        </authorList>
    </citation>
    <scope>NUCLEOTIDE SEQUENCE [LARGE SCALE GENOMIC DNA]</scope>
    <source>
        <strain evidence="2">S2_003_000_R2_11</strain>
    </source>
</reference>